<protein>
    <recommendedName>
        <fullName evidence="11">L-serine deaminase</fullName>
    </recommendedName>
</protein>
<keyword evidence="15" id="KW-1185">Reference proteome</keyword>
<evidence type="ECO:0000256" key="2">
    <source>
        <dbReference type="ARBA" id="ARBA00004742"/>
    </source>
</evidence>
<dbReference type="GO" id="GO:0003941">
    <property type="term" value="F:L-serine ammonia-lyase activity"/>
    <property type="evidence" value="ECO:0007669"/>
    <property type="project" value="UniProtKB-EC"/>
</dbReference>
<dbReference type="Gene3D" id="3.30.1330.90">
    <property type="entry name" value="D-3-phosphoglycerate dehydrogenase, domain 3"/>
    <property type="match status" value="1"/>
</dbReference>
<dbReference type="InterPro" id="IPR051318">
    <property type="entry name" value="Fe-S_L-Ser"/>
</dbReference>
<evidence type="ECO:0000256" key="8">
    <source>
        <dbReference type="ARBA" id="ARBA00023014"/>
    </source>
</evidence>
<feature type="domain" description="ACT" evidence="13">
    <location>
        <begin position="148"/>
        <end position="220"/>
    </location>
</feature>
<dbReference type="Pfam" id="PF03315">
    <property type="entry name" value="SDH_beta"/>
    <property type="match status" value="1"/>
</dbReference>
<keyword evidence="9 11" id="KW-0456">Lyase</keyword>
<keyword evidence="5 11" id="KW-0004">4Fe-4S</keyword>
<keyword evidence="7 11" id="KW-0408">Iron</keyword>
<evidence type="ECO:0000256" key="7">
    <source>
        <dbReference type="ARBA" id="ARBA00023004"/>
    </source>
</evidence>
<keyword evidence="6 11" id="KW-0479">Metal-binding</keyword>
<dbReference type="SUPFAM" id="SSF143548">
    <property type="entry name" value="Serine metabolism enzymes domain"/>
    <property type="match status" value="1"/>
</dbReference>
<dbReference type="InterPro" id="IPR005131">
    <property type="entry name" value="Ser_deHydtase_bsu"/>
</dbReference>
<reference evidence="15" key="1">
    <citation type="journal article" date="2019" name="Int. J. Syst. Evol. Microbiol.">
        <title>The Global Catalogue of Microorganisms (GCM) 10K type strain sequencing project: providing services to taxonomists for standard genome sequencing and annotation.</title>
        <authorList>
            <consortium name="The Broad Institute Genomics Platform"/>
            <consortium name="The Broad Institute Genome Sequencing Center for Infectious Disease"/>
            <person name="Wu L."/>
            <person name="Ma J."/>
        </authorList>
    </citation>
    <scope>NUCLEOTIDE SEQUENCE [LARGE SCALE GENOMIC DNA]</scope>
    <source>
        <strain evidence="15">CGMCC 1.18575</strain>
    </source>
</reference>
<keyword evidence="8 11" id="KW-0411">Iron-sulfur</keyword>
<dbReference type="Proteomes" id="UP001596113">
    <property type="component" value="Unassembled WGS sequence"/>
</dbReference>
<evidence type="ECO:0000256" key="10">
    <source>
        <dbReference type="ARBA" id="ARBA00049406"/>
    </source>
</evidence>
<dbReference type="NCBIfam" id="TIGR00719">
    <property type="entry name" value="sda_beta"/>
    <property type="match status" value="1"/>
</dbReference>
<evidence type="ECO:0000256" key="11">
    <source>
        <dbReference type="PIRNR" id="PIRNR036692"/>
    </source>
</evidence>
<evidence type="ECO:0000256" key="3">
    <source>
        <dbReference type="ARBA" id="ARBA00008636"/>
    </source>
</evidence>
<dbReference type="EMBL" id="JBHSMI010000052">
    <property type="protein sequence ID" value="MFC5406373.1"/>
    <property type="molecule type" value="Genomic_DNA"/>
</dbReference>
<evidence type="ECO:0000259" key="13">
    <source>
        <dbReference type="PROSITE" id="PS51671"/>
    </source>
</evidence>
<dbReference type="Gene3D" id="3.30.70.260">
    <property type="match status" value="1"/>
</dbReference>
<comment type="catalytic activity">
    <reaction evidence="10 11 12">
        <text>L-serine = pyruvate + NH4(+)</text>
        <dbReference type="Rhea" id="RHEA:19169"/>
        <dbReference type="ChEBI" id="CHEBI:15361"/>
        <dbReference type="ChEBI" id="CHEBI:28938"/>
        <dbReference type="ChEBI" id="CHEBI:33384"/>
        <dbReference type="EC" id="4.3.1.17"/>
    </reaction>
</comment>
<evidence type="ECO:0000256" key="12">
    <source>
        <dbReference type="RuleBase" id="RU366059"/>
    </source>
</evidence>
<evidence type="ECO:0000313" key="15">
    <source>
        <dbReference type="Proteomes" id="UP001596113"/>
    </source>
</evidence>
<dbReference type="Pfam" id="PF01842">
    <property type="entry name" value="ACT"/>
    <property type="match status" value="1"/>
</dbReference>
<dbReference type="InterPro" id="IPR004643">
    <property type="entry name" value="Fe-S_L-Ser_bsu"/>
</dbReference>
<dbReference type="InterPro" id="IPR045865">
    <property type="entry name" value="ACT-like_dom_sf"/>
</dbReference>
<dbReference type="PIRSF" id="PIRSF036692">
    <property type="entry name" value="SDH_B"/>
    <property type="match status" value="1"/>
</dbReference>
<evidence type="ECO:0000256" key="1">
    <source>
        <dbReference type="ARBA" id="ARBA00001966"/>
    </source>
</evidence>
<dbReference type="SUPFAM" id="SSF55021">
    <property type="entry name" value="ACT-like"/>
    <property type="match status" value="1"/>
</dbReference>
<proteinExistence type="inferred from homology"/>
<keyword evidence="4 11" id="KW-0312">Gluconeogenesis</keyword>
<accession>A0ABW0I0V3</accession>
<evidence type="ECO:0000256" key="6">
    <source>
        <dbReference type="ARBA" id="ARBA00022723"/>
    </source>
</evidence>
<organism evidence="14 15">
    <name type="scientific">Cohnella soli</name>
    <dbReference type="NCBI Taxonomy" id="425005"/>
    <lineage>
        <taxon>Bacteria</taxon>
        <taxon>Bacillati</taxon>
        <taxon>Bacillota</taxon>
        <taxon>Bacilli</taxon>
        <taxon>Bacillales</taxon>
        <taxon>Paenibacillaceae</taxon>
        <taxon>Cohnella</taxon>
    </lineage>
</organism>
<evidence type="ECO:0000313" key="14">
    <source>
        <dbReference type="EMBL" id="MFC5406373.1"/>
    </source>
</evidence>
<comment type="cofactor">
    <cofactor evidence="1 12">
        <name>[4Fe-4S] cluster</name>
        <dbReference type="ChEBI" id="CHEBI:49883"/>
    </cofactor>
</comment>
<dbReference type="PANTHER" id="PTHR30182:SF12">
    <property type="entry name" value="L-SERINE DEHYDRATASE, BETA CHAIN-RELATED"/>
    <property type="match status" value="1"/>
</dbReference>
<sequence>MRFKDVFSIIGPSMIGPSSSHTAGAVRLGRTARQVLGVAPFEANIHLYGSFADTYKGHGTDLALVAGLLDFDTDDVRIRDAIQSADSADVKVRFYPERLPVAHPNTVSIVLSRETEGVRVTGRSIGGGNIEIIGVDRFDVKFTANYPTLLIFHGDRAGMIAEVTDVLMRAGVNISHMEVDRESRNGDALTVIECDQRVPLKELDRISTLPDVAKVRVIDLSGTLSTVGVEANCETCPGGEGRR</sequence>
<comment type="caution">
    <text evidence="14">The sequence shown here is derived from an EMBL/GenBank/DDBJ whole genome shotgun (WGS) entry which is preliminary data.</text>
</comment>
<dbReference type="InterPro" id="IPR002912">
    <property type="entry name" value="ACT_dom"/>
</dbReference>
<name>A0ABW0I0V3_9BACL</name>
<dbReference type="RefSeq" id="WP_378138450.1">
    <property type="nucleotide sequence ID" value="NZ_JBHSMI010000052.1"/>
</dbReference>
<dbReference type="InterPro" id="IPR029009">
    <property type="entry name" value="ASB_dom_sf"/>
</dbReference>
<dbReference type="CDD" id="cd04903">
    <property type="entry name" value="ACT_LSD"/>
    <property type="match status" value="1"/>
</dbReference>
<dbReference type="PROSITE" id="PS51671">
    <property type="entry name" value="ACT"/>
    <property type="match status" value="1"/>
</dbReference>
<comment type="similarity">
    <text evidence="3 11 12">Belongs to the iron-sulfur dependent L-serine dehydratase family.</text>
</comment>
<evidence type="ECO:0000256" key="9">
    <source>
        <dbReference type="ARBA" id="ARBA00023239"/>
    </source>
</evidence>
<comment type="pathway">
    <text evidence="2 11">Carbohydrate biosynthesis; gluconeogenesis.</text>
</comment>
<evidence type="ECO:0000256" key="4">
    <source>
        <dbReference type="ARBA" id="ARBA00022432"/>
    </source>
</evidence>
<gene>
    <name evidence="14" type="primary">sdaAB</name>
    <name evidence="14" type="ORF">ACFPOF_26885</name>
</gene>
<evidence type="ECO:0000256" key="5">
    <source>
        <dbReference type="ARBA" id="ARBA00022485"/>
    </source>
</evidence>
<dbReference type="PANTHER" id="PTHR30182">
    <property type="entry name" value="L-SERINE DEHYDRATASE"/>
    <property type="match status" value="1"/>
</dbReference>